<evidence type="ECO:0000313" key="1">
    <source>
        <dbReference type="EMBL" id="KOS44567.1"/>
    </source>
</evidence>
<comment type="caution">
    <text evidence="1">The sequence shown here is derived from an EMBL/GenBank/DDBJ whole genome shotgun (WGS) entry which is preliminary data.</text>
</comment>
<protein>
    <submittedName>
        <fullName evidence="1">Uncharacterized protein</fullName>
    </submittedName>
</protein>
<keyword evidence="2" id="KW-1185">Reference proteome</keyword>
<gene>
    <name evidence="1" type="ORF">ACN38_g4524</name>
</gene>
<dbReference type="AlphaFoldDB" id="A0A0M8P6J3"/>
<reference evidence="1 2" key="1">
    <citation type="submission" date="2015-08" db="EMBL/GenBank/DDBJ databases">
        <title>Genome sequencing of Penicillium nordicum.</title>
        <authorList>
            <person name="Nguyen H.D."/>
            <person name="Seifert K.A."/>
        </authorList>
    </citation>
    <scope>NUCLEOTIDE SEQUENCE [LARGE SCALE GENOMIC DNA]</scope>
    <source>
        <strain evidence="1 2">DAOMC 185683</strain>
    </source>
</reference>
<dbReference type="Proteomes" id="UP000037696">
    <property type="component" value="Unassembled WGS sequence"/>
</dbReference>
<dbReference type="EMBL" id="LHQQ01000058">
    <property type="protein sequence ID" value="KOS44567.1"/>
    <property type="molecule type" value="Genomic_DNA"/>
</dbReference>
<accession>A0A0M8P6J3</accession>
<feature type="non-terminal residue" evidence="1">
    <location>
        <position position="1"/>
    </location>
</feature>
<proteinExistence type="predicted"/>
<sequence length="38" mass="4576">FMYLLCDLPIQKVLRYPVSITHFFSTLEAVRANTRRYI</sequence>
<evidence type="ECO:0000313" key="2">
    <source>
        <dbReference type="Proteomes" id="UP000037696"/>
    </source>
</evidence>
<name>A0A0M8P6J3_9EURO</name>
<organism evidence="1 2">
    <name type="scientific">Penicillium nordicum</name>
    <dbReference type="NCBI Taxonomy" id="229535"/>
    <lineage>
        <taxon>Eukaryota</taxon>
        <taxon>Fungi</taxon>
        <taxon>Dikarya</taxon>
        <taxon>Ascomycota</taxon>
        <taxon>Pezizomycotina</taxon>
        <taxon>Eurotiomycetes</taxon>
        <taxon>Eurotiomycetidae</taxon>
        <taxon>Eurotiales</taxon>
        <taxon>Aspergillaceae</taxon>
        <taxon>Penicillium</taxon>
    </lineage>
</organism>